<dbReference type="Proteomes" id="UP001159428">
    <property type="component" value="Unassembled WGS sequence"/>
</dbReference>
<feature type="compositionally biased region" description="Basic residues" evidence="6">
    <location>
        <begin position="634"/>
        <end position="644"/>
    </location>
</feature>
<dbReference type="InterPro" id="IPR014001">
    <property type="entry name" value="Helicase_ATP-bd"/>
</dbReference>
<keyword evidence="5" id="KW-0175">Coiled coil</keyword>
<dbReference type="InterPro" id="IPR027417">
    <property type="entry name" value="P-loop_NTPase"/>
</dbReference>
<evidence type="ECO:0000256" key="3">
    <source>
        <dbReference type="ARBA" id="ARBA00022806"/>
    </source>
</evidence>
<evidence type="ECO:0000256" key="6">
    <source>
        <dbReference type="SAM" id="MobiDB-lite"/>
    </source>
</evidence>
<dbReference type="Pfam" id="PF23002">
    <property type="entry name" value="PIN-like_DDX60"/>
    <property type="match status" value="1"/>
</dbReference>
<dbReference type="GO" id="GO:0005737">
    <property type="term" value="C:cytoplasm"/>
    <property type="evidence" value="ECO:0007669"/>
    <property type="project" value="TreeGrafter"/>
</dbReference>
<dbReference type="Pfam" id="PF00270">
    <property type="entry name" value="DEAD"/>
    <property type="match status" value="1"/>
</dbReference>
<dbReference type="InterPro" id="IPR059032">
    <property type="entry name" value="WHD_DDX60"/>
</dbReference>
<comment type="caution">
    <text evidence="9">The sequence shown here is derived from an EMBL/GenBank/DDBJ whole genome shotgun (WGS) entry which is preliminary data.</text>
</comment>
<evidence type="ECO:0000256" key="1">
    <source>
        <dbReference type="ARBA" id="ARBA00022741"/>
    </source>
</evidence>
<proteinExistence type="predicted"/>
<keyword evidence="4" id="KW-0067">ATP-binding</keyword>
<dbReference type="CDD" id="cd18025">
    <property type="entry name" value="DEXHc_DDX60"/>
    <property type="match status" value="1"/>
</dbReference>
<dbReference type="Pfam" id="PF26076">
    <property type="entry name" value="WHD_DDX60"/>
    <property type="match status" value="1"/>
</dbReference>
<dbReference type="PANTHER" id="PTHR44533:SF4">
    <property type="entry name" value="DEAD_H RNA HELICASE, PUTATIVE-RELATED"/>
    <property type="match status" value="1"/>
</dbReference>
<dbReference type="FunFam" id="3.40.50.300:FF:001039">
    <property type="entry name" value="ATP-dependent RNA helicase DDX60"/>
    <property type="match status" value="1"/>
</dbReference>
<dbReference type="Pfam" id="PF00271">
    <property type="entry name" value="Helicase_C"/>
    <property type="match status" value="1"/>
</dbReference>
<organism evidence="9 10">
    <name type="scientific">Pocillopora meandrina</name>
    <dbReference type="NCBI Taxonomy" id="46732"/>
    <lineage>
        <taxon>Eukaryota</taxon>
        <taxon>Metazoa</taxon>
        <taxon>Cnidaria</taxon>
        <taxon>Anthozoa</taxon>
        <taxon>Hexacorallia</taxon>
        <taxon>Scleractinia</taxon>
        <taxon>Astrocoeniina</taxon>
        <taxon>Pocilloporidae</taxon>
        <taxon>Pocillopora</taxon>
    </lineage>
</organism>
<feature type="domain" description="Helicase C-terminal" evidence="8">
    <location>
        <begin position="1283"/>
        <end position="1448"/>
    </location>
</feature>
<keyword evidence="3" id="KW-0347">Helicase</keyword>
<evidence type="ECO:0000259" key="7">
    <source>
        <dbReference type="PROSITE" id="PS51192"/>
    </source>
</evidence>
<dbReference type="Pfam" id="PF26167">
    <property type="entry name" value="TPR_DDX60"/>
    <property type="match status" value="1"/>
</dbReference>
<evidence type="ECO:0000256" key="5">
    <source>
        <dbReference type="SAM" id="Coils"/>
    </source>
</evidence>
<dbReference type="SUPFAM" id="SSF52540">
    <property type="entry name" value="P-loop containing nucleoside triphosphate hydrolases"/>
    <property type="match status" value="1"/>
</dbReference>
<feature type="non-terminal residue" evidence="9">
    <location>
        <position position="1"/>
    </location>
</feature>
<dbReference type="GO" id="GO:0005524">
    <property type="term" value="F:ATP binding"/>
    <property type="evidence" value="ECO:0007669"/>
    <property type="project" value="UniProtKB-KW"/>
</dbReference>
<gene>
    <name evidence="9" type="ORF">PMEA_00002806</name>
</gene>
<dbReference type="InterPro" id="IPR001650">
    <property type="entry name" value="Helicase_C-like"/>
</dbReference>
<accession>A0AAU9WC69</accession>
<dbReference type="PROSITE" id="PS51192">
    <property type="entry name" value="HELICASE_ATP_BIND_1"/>
    <property type="match status" value="1"/>
</dbReference>
<keyword evidence="2" id="KW-0378">Hydrolase</keyword>
<dbReference type="GO" id="GO:0016787">
    <property type="term" value="F:hydrolase activity"/>
    <property type="evidence" value="ECO:0007669"/>
    <property type="project" value="UniProtKB-KW"/>
</dbReference>
<name>A0AAU9WC69_9CNID</name>
<sequence length="1800" mass="206902">STADRGDGEIQLEDEGADSDEEEEELENEEESLFDEIAASEKPTAEDSDENDPTPRINIDMNVRRVRKFYDGPKVRPQYLNILTDFVDAEIFLIDGDSLLLELLCQNSLDWQHGGQFLHLTYLLERFLQYFKDKGGVFHVVFFEEMEIIWRSRPSMLLARQALILHLQHNTPFTIETSIASVWDKHWKEYIDRNIPAFLVLTDAENVPWKKTGETKKLDVAVEFFFRCLLLHCLGQGLNCVFISGVQMTATKVTGYYNESTSKHRSFLRKHGEAVCNTWDWLMRYWRRQCTQENIAGRAVTDNQIDLQSEVQVALQSPPQGGCREVATILACVQVLLLLLHDDNISKDAMKIAEDKVKLFLLQSALLKKLPLKYRAHTVNSSLLDEFCKAKDGKVYPFYEIHTSLWQILRMIQSALRDAYKDDSTANVLDMTSVADLMDGRLVHTLFWLIMKQTSQGSKDLSLPQDVKRDVESAWEKVVALVNGSCHSDSLESRFFPFFDESSTSLLYEEGTSPDQDSSAKLKRLLYVGSALVNEYVGDIRSRINAMAEDETKDEVFPIGKEFDELYHWHSLKPLSDDFDRTKQAFKDKPPTDPKERKRYFRQKMPYVRYNRFYGNSLVGGIDDAKIITVKKEVPKKKKGKKKDGKMGEKAKRIIEQNKKKRKDEERQRDQEKWSNFLEDIDNNLKKDNFSTVLQLVDKYLADCKTPELHLQALMKKAQSCLGAWQQTRAANAGSNDMKYPVLLLESVQKMAEDFHSLLTDKDKKKLAGFTRKLGFDDIAATLNDLPEESERKAQQLSVHTTSARFQLDYMGHLLKRETRTDRDSRVDHFIPDTWQRELLDAVDNNESAVIVAPTSSGKTFASYYCMEKVLTQDNDGVVVYVSPTKALVNQVAATVYARFRRKNLPEGRAVYGVFTRDYRYNTLNSQILVTVPQCLEILFLSPRRQDWTKNIRYVIFDEVHCLGQEIGAEVWEHLLLLIRCPFLALSATIGNPDDLTRWLQAAQSFREQQDKQENGQMRESYRIRLVHFHERYSDLEKSVYLPSPSNGGFSEKSRKYEGTYDVKATGEFARLHPCAQLAAKQLQENSFPRDMDFTPRESLQLFDVMTMHWPDKESLQKLSPERYFEKNKFIDKSCARKYEKDLKKEFKSWADEKHFEKVEAVLQSLNSILLEKQASTEEEWTQLGMPSSGKIFIWKNFPKLVEQLKAQKKLPALIFSFDRKFCEELAFGLAQHFQKREEVIKRQNKGKDSKLAEKRVKKANKEFKRLRDEETESTNEERLDDQVRQQYEKDSSFLNDPLPACTVAFTHKIGSEDLQKIMHRIWYMRGYSLLKEALRRGISYHHAGLKNKIRGTVEILFREKYLQVVTATGTLALGIHMPCKTVVFAGDSPYLNSLQYRQMSGRAGRRGFDPVGNVVFFGVPSRKVQRLITANVPKIVGNFPINVSLVLRLLLMTSKGDDREDALTKALSLLSHPFISITHPEMESQIKKHFLFCVELLTRLGLVKQENGAPLQMAGLATHLHYHEPSNYVLVSFLQRGLFHKICQPEENGKFSDDVLRKMVLVLSHLFGRRSLHASFKRTVHLCPTSKVILDGLPNEFATALREYNRQVTDVFSQYLTAVAADLEQERGEENKLPLSGIEYPKQGSVGDDDKYDVIKRLVSSSIPYSACSSFAALSGNSDLQLHSSSETAASYPESDERDVEVANENVTVELGNDEEDKEEERIDHLLEVKKVSQNQAFHFFFQIVRQDVYTDINIVPILRLKNCNSVGRVQPLNAYALDFFKHGSVKAIQKENGSVNKL</sequence>
<evidence type="ECO:0000313" key="10">
    <source>
        <dbReference type="Proteomes" id="UP001159428"/>
    </source>
</evidence>
<evidence type="ECO:0000256" key="2">
    <source>
        <dbReference type="ARBA" id="ARBA00022801"/>
    </source>
</evidence>
<dbReference type="GO" id="GO:0003676">
    <property type="term" value="F:nucleic acid binding"/>
    <property type="evidence" value="ECO:0007669"/>
    <property type="project" value="InterPro"/>
</dbReference>
<reference evidence="9 10" key="1">
    <citation type="submission" date="2022-05" db="EMBL/GenBank/DDBJ databases">
        <authorList>
            <consortium name="Genoscope - CEA"/>
            <person name="William W."/>
        </authorList>
    </citation>
    <scope>NUCLEOTIDE SEQUENCE [LARGE SCALE GENOMIC DNA]</scope>
</reference>
<feature type="region of interest" description="Disordered" evidence="6">
    <location>
        <begin position="634"/>
        <end position="671"/>
    </location>
</feature>
<dbReference type="PANTHER" id="PTHR44533">
    <property type="entry name" value="DEAD/H RNA HELICASE, PUTATIVE-RELATED"/>
    <property type="match status" value="1"/>
</dbReference>
<dbReference type="SMART" id="SM00487">
    <property type="entry name" value="DEXDc"/>
    <property type="match status" value="1"/>
</dbReference>
<dbReference type="PROSITE" id="PS51194">
    <property type="entry name" value="HELICASE_CTER"/>
    <property type="match status" value="1"/>
</dbReference>
<dbReference type="GO" id="GO:0004386">
    <property type="term" value="F:helicase activity"/>
    <property type="evidence" value="ECO:0007669"/>
    <property type="project" value="UniProtKB-KW"/>
</dbReference>
<dbReference type="Gene3D" id="3.40.50.300">
    <property type="entry name" value="P-loop containing nucleotide triphosphate hydrolases"/>
    <property type="match status" value="2"/>
</dbReference>
<evidence type="ECO:0000259" key="8">
    <source>
        <dbReference type="PROSITE" id="PS51194"/>
    </source>
</evidence>
<dbReference type="SMART" id="SM00490">
    <property type="entry name" value="HELICc"/>
    <property type="match status" value="1"/>
</dbReference>
<evidence type="ECO:0000313" key="9">
    <source>
        <dbReference type="EMBL" id="CAH3109022.1"/>
    </source>
</evidence>
<keyword evidence="10" id="KW-1185">Reference proteome</keyword>
<feature type="region of interest" description="Disordered" evidence="6">
    <location>
        <begin position="1"/>
        <end position="57"/>
    </location>
</feature>
<feature type="domain" description="Helicase ATP-binding" evidence="7">
    <location>
        <begin position="840"/>
        <end position="1008"/>
    </location>
</feature>
<feature type="compositionally biased region" description="Basic and acidic residues" evidence="6">
    <location>
        <begin position="645"/>
        <end position="671"/>
    </location>
</feature>
<evidence type="ECO:0000256" key="4">
    <source>
        <dbReference type="ARBA" id="ARBA00022840"/>
    </source>
</evidence>
<feature type="coiled-coil region" evidence="5">
    <location>
        <begin position="1250"/>
        <end position="1277"/>
    </location>
</feature>
<dbReference type="InterPro" id="IPR011545">
    <property type="entry name" value="DEAD/DEAH_box_helicase_dom"/>
</dbReference>
<feature type="compositionally biased region" description="Acidic residues" evidence="6">
    <location>
        <begin position="10"/>
        <end position="34"/>
    </location>
</feature>
<keyword evidence="1" id="KW-0547">Nucleotide-binding</keyword>
<dbReference type="InterPro" id="IPR052431">
    <property type="entry name" value="SKI2_subfamily_helicases"/>
</dbReference>
<dbReference type="EMBL" id="CALNXJ010000011">
    <property type="protein sequence ID" value="CAH3109022.1"/>
    <property type="molecule type" value="Genomic_DNA"/>
</dbReference>
<dbReference type="InterPro" id="IPR055124">
    <property type="entry name" value="PIN-like_DDX60"/>
</dbReference>
<protein>
    <recommendedName>
        <fullName evidence="11">DDX60 helicase</fullName>
    </recommendedName>
</protein>
<evidence type="ECO:0008006" key="11">
    <source>
        <dbReference type="Google" id="ProtNLM"/>
    </source>
</evidence>